<protein>
    <submittedName>
        <fullName evidence="2">Glycosyl transferase</fullName>
    </submittedName>
</protein>
<gene>
    <name evidence="2" type="primary">wclJ</name>
</gene>
<dbReference type="SUPFAM" id="SSF53448">
    <property type="entry name" value="Nucleotide-diphospho-sugar transferases"/>
    <property type="match status" value="1"/>
</dbReference>
<name>A0A0P0YRI9_9ENTR</name>
<keyword evidence="2" id="KW-0808">Transferase</keyword>
<dbReference type="PANTHER" id="PTHR43179">
    <property type="entry name" value="RHAMNOSYLTRANSFERASE WBBL"/>
    <property type="match status" value="1"/>
</dbReference>
<evidence type="ECO:0000313" key="2">
    <source>
        <dbReference type="EMBL" id="BAT23821.1"/>
    </source>
</evidence>
<evidence type="ECO:0000259" key="1">
    <source>
        <dbReference type="Pfam" id="PF00535"/>
    </source>
</evidence>
<organism evidence="2">
    <name type="scientific">Klebsiella sp. 7730</name>
    <dbReference type="NCBI Taxonomy" id="1497819"/>
    <lineage>
        <taxon>Bacteria</taxon>
        <taxon>Pseudomonadati</taxon>
        <taxon>Pseudomonadota</taxon>
        <taxon>Gammaproteobacteria</taxon>
        <taxon>Enterobacterales</taxon>
        <taxon>Enterobacteriaceae</taxon>
        <taxon>Klebsiella/Raoultella group</taxon>
        <taxon>Klebsiella</taxon>
    </lineage>
</organism>
<dbReference type="InterPro" id="IPR001173">
    <property type="entry name" value="Glyco_trans_2-like"/>
</dbReference>
<reference evidence="2" key="1">
    <citation type="submission" date="2014-04" db="EMBL/GenBank/DDBJ databases">
        <authorList>
            <person name="Harrison E."/>
        </authorList>
    </citation>
    <scope>NUCLEOTIDE SEQUENCE</scope>
    <source>
        <strain evidence="2">7730</strain>
    </source>
</reference>
<reference evidence="2" key="2">
    <citation type="journal article" date="2015" name="Sci. Rep.">
        <title>Genetic analysis of capsular polysaccharide synthesis gene clusters in 79 capsular types of Klebsiella spp.</title>
        <authorList>
            <person name="Pan Y.J."/>
            <person name="Lin T.L."/>
            <person name="Chen C.T."/>
            <person name="Chen Y.Y."/>
            <person name="Hsieh P.F."/>
            <person name="Hsu C.R."/>
            <person name="Wu M.C."/>
            <person name="Wang J.T."/>
        </authorList>
    </citation>
    <scope>NUCLEOTIDE SEQUENCE</scope>
    <source>
        <strain evidence="2">7730</strain>
    </source>
</reference>
<dbReference type="EMBL" id="AB924581">
    <property type="protein sequence ID" value="BAT23821.1"/>
    <property type="molecule type" value="Genomic_DNA"/>
</dbReference>
<dbReference type="Pfam" id="PF00535">
    <property type="entry name" value="Glycos_transf_2"/>
    <property type="match status" value="1"/>
</dbReference>
<sequence length="276" mass="32134">MNSLKSKKILTVIVTHNSHKFINWCIEPLIKVHDICDIRIVDSGSTDISYLKQIEGNVQEIHYENNIGFAKANNRALYDLNKYSAVLFLNPDARIESDCFQTLYSRLNTVDHNYDIFSVPLVKFDINNYKKEGVYDSLGIVCDKVGRWYDVRGQVTDELPVIPKIDAICGAFMLIPSKVLDECKTSTGGIGFDESYYMYKEDIELSLRVSKKYKLKIYNDIYAFHCRGWNKDRKSVPYWSRLISAKNDIKLAFSYRTKNLPFAYIKYLYVRFIEAR</sequence>
<accession>A0A0P0YRI9</accession>
<dbReference type="Gene3D" id="3.90.550.10">
    <property type="entry name" value="Spore Coat Polysaccharide Biosynthesis Protein SpsA, Chain A"/>
    <property type="match status" value="1"/>
</dbReference>
<dbReference type="AlphaFoldDB" id="A0A0P0YRI9"/>
<dbReference type="InterPro" id="IPR029044">
    <property type="entry name" value="Nucleotide-diphossugar_trans"/>
</dbReference>
<dbReference type="GO" id="GO:0016740">
    <property type="term" value="F:transferase activity"/>
    <property type="evidence" value="ECO:0007669"/>
    <property type="project" value="UniProtKB-KW"/>
</dbReference>
<feature type="domain" description="Glycosyltransferase 2-like" evidence="1">
    <location>
        <begin position="12"/>
        <end position="148"/>
    </location>
</feature>
<proteinExistence type="predicted"/>
<dbReference type="PANTHER" id="PTHR43179:SF11">
    <property type="entry name" value="GLYCOSYL TRANSFERASE"/>
    <property type="match status" value="1"/>
</dbReference>